<sequence length="364" mass="41637">METILNFGFEDFFKDKKIEKEVGRIIFFGGTSYKIICKDGEKEARLKGSFKKECEVSGSYPTVGDWIGFEFQENSSIALIDFLYERKNKISRTDPRLGIELEQIIAANIDTAFICMSLNKDSNLNRLARYVFALQNIETVLLLTKADLSETREDAENLIKKIYPHLKVYCISIFEPDSLENIKYYFKKGKTSVLLGSSGVGKSSLINSLTGKEILRTSEINKKIDKGVHTTTNRQIISLGEDAGVIMDTPGMKVLGIWDSDSGENSFADITELKSKCLFSDCTHTCEKGCAVLEALKTGLLDKNRYELYLQLLKEDRIKIRREKRQEKFLIKKEEKSKSAKRRFKEKKNIKQTFKKDLDDLLDE</sequence>
<dbReference type="InterPro" id="IPR030378">
    <property type="entry name" value="G_CP_dom"/>
</dbReference>
<dbReference type="GO" id="GO:0042274">
    <property type="term" value="P:ribosomal small subunit biogenesis"/>
    <property type="evidence" value="ECO:0007669"/>
    <property type="project" value="UniProtKB-UniRule"/>
</dbReference>
<dbReference type="HAMAP" id="MF_01820">
    <property type="entry name" value="GTPase_RsgA"/>
    <property type="match status" value="1"/>
</dbReference>
<dbReference type="SUPFAM" id="SSF52540">
    <property type="entry name" value="P-loop containing nucleoside triphosphate hydrolases"/>
    <property type="match status" value="1"/>
</dbReference>
<dbReference type="RefSeq" id="WP_002684483.1">
    <property type="nucleotide sequence ID" value="NZ_CM001795.1"/>
</dbReference>
<feature type="binding site" evidence="3">
    <location>
        <begin position="196"/>
        <end position="204"/>
    </location>
    <ligand>
        <name>GTP</name>
        <dbReference type="ChEBI" id="CHEBI:37565"/>
    </ligand>
</feature>
<accession>A0A0E2EGC5</accession>
<evidence type="ECO:0000259" key="5">
    <source>
        <dbReference type="PROSITE" id="PS51721"/>
    </source>
</evidence>
<comment type="function">
    <text evidence="3">One of several proteins that assist in the late maturation steps of the functional core of the 30S ribosomal subunit. Helps release RbfA from mature subunits. May play a role in the assembly of ribosomal proteins into the subunit. Circularly permuted GTPase that catalyzes slow GTP hydrolysis, GTPase activity is stimulated by the 30S ribosomal subunit.</text>
</comment>
<keyword evidence="3" id="KW-0378">Hydrolase</keyword>
<proteinExistence type="inferred from homology"/>
<dbReference type="CDD" id="cd01854">
    <property type="entry name" value="YjeQ_EngC"/>
    <property type="match status" value="1"/>
</dbReference>
<comment type="caution">
    <text evidence="6">The sequence shown here is derived from an EMBL/GenBank/DDBJ whole genome shotgun (WGS) entry which is preliminary data.</text>
</comment>
<feature type="binding site" evidence="3">
    <location>
        <position position="277"/>
    </location>
    <ligand>
        <name>Zn(2+)</name>
        <dbReference type="ChEBI" id="CHEBI:29105"/>
    </ligand>
</feature>
<reference evidence="6" key="1">
    <citation type="submission" date="2012-01" db="EMBL/GenBank/DDBJ databases">
        <title>The Genome Sequence of Treponema denticola H-22.</title>
        <authorList>
            <consortium name="The Broad Institute Genome Sequencing Platform"/>
            <person name="Earl A."/>
            <person name="Ward D."/>
            <person name="Feldgarden M."/>
            <person name="Gevers D."/>
            <person name="Blanton J.M."/>
            <person name="Fenno C.J."/>
            <person name="Baranova O.V."/>
            <person name="Mathney J."/>
            <person name="Dewhirst F.E."/>
            <person name="Izard J."/>
            <person name="Young S.K."/>
            <person name="Zeng Q."/>
            <person name="Gargeya S."/>
            <person name="Fitzgerald M."/>
            <person name="Haas B."/>
            <person name="Abouelleil A."/>
            <person name="Alvarado L."/>
            <person name="Arachchi H.M."/>
            <person name="Berlin A."/>
            <person name="Chapman S.B."/>
            <person name="Gearin G."/>
            <person name="Goldberg J."/>
            <person name="Griggs A."/>
            <person name="Gujja S."/>
            <person name="Hansen M."/>
            <person name="Heiman D."/>
            <person name="Howarth C."/>
            <person name="Larimer J."/>
            <person name="Lui A."/>
            <person name="MacDonald P.J.P."/>
            <person name="McCowen C."/>
            <person name="Montmayeur A."/>
            <person name="Murphy C."/>
            <person name="Neiman D."/>
            <person name="Pearson M."/>
            <person name="Priest M."/>
            <person name="Roberts A."/>
            <person name="Saif S."/>
            <person name="Shea T."/>
            <person name="Sisk P."/>
            <person name="Stolte C."/>
            <person name="Sykes S."/>
            <person name="Wortman J."/>
            <person name="Nusbaum C."/>
            <person name="Birren B."/>
        </authorList>
    </citation>
    <scope>NUCLEOTIDE SEQUENCE [LARGE SCALE GENOMIC DNA]</scope>
    <source>
        <strain evidence="6">H-22</strain>
    </source>
</reference>
<comment type="subunit">
    <text evidence="3">Monomer. Associates with 30S ribosomal subunit, binds 16S rRNA.</text>
</comment>
<dbReference type="Gene3D" id="1.10.40.50">
    <property type="entry name" value="Probable gtpase engc, domain 3"/>
    <property type="match status" value="1"/>
</dbReference>
<dbReference type="EC" id="3.6.1.-" evidence="3"/>
<organism evidence="6">
    <name type="scientific">Treponema denticola H-22</name>
    <dbReference type="NCBI Taxonomy" id="999432"/>
    <lineage>
        <taxon>Bacteria</taxon>
        <taxon>Pseudomonadati</taxon>
        <taxon>Spirochaetota</taxon>
        <taxon>Spirochaetia</taxon>
        <taxon>Spirochaetales</taxon>
        <taxon>Treponemataceae</taxon>
        <taxon>Treponema</taxon>
    </lineage>
</organism>
<comment type="subcellular location">
    <subcellularLocation>
        <location evidence="3">Cytoplasm</location>
    </subcellularLocation>
</comment>
<feature type="binding site" evidence="3">
    <location>
        <begin position="144"/>
        <end position="147"/>
    </location>
    <ligand>
        <name>GTP</name>
        <dbReference type="ChEBI" id="CHEBI:37565"/>
    </ligand>
</feature>
<keyword evidence="3" id="KW-0862">Zinc</keyword>
<keyword evidence="3" id="KW-0699">rRNA-binding</keyword>
<dbReference type="GO" id="GO:0005737">
    <property type="term" value="C:cytoplasm"/>
    <property type="evidence" value="ECO:0007669"/>
    <property type="project" value="UniProtKB-SubCell"/>
</dbReference>
<feature type="domain" description="CP-type G" evidence="5">
    <location>
        <begin position="99"/>
        <end position="255"/>
    </location>
</feature>
<name>A0A0E2EGC5_TREDN</name>
<dbReference type="AlphaFoldDB" id="A0A0E2EGC5"/>
<dbReference type="Pfam" id="PF03193">
    <property type="entry name" value="RsgA_GTPase"/>
    <property type="match status" value="1"/>
</dbReference>
<feature type="binding site" evidence="3">
    <location>
        <position position="284"/>
    </location>
    <ligand>
        <name>Zn(2+)</name>
        <dbReference type="ChEBI" id="CHEBI:29105"/>
    </ligand>
</feature>
<keyword evidence="3" id="KW-0479">Metal-binding</keyword>
<dbReference type="GO" id="GO:0003924">
    <property type="term" value="F:GTPase activity"/>
    <property type="evidence" value="ECO:0007669"/>
    <property type="project" value="UniProtKB-UniRule"/>
</dbReference>
<evidence type="ECO:0000313" key="6">
    <source>
        <dbReference type="EMBL" id="EMB33024.1"/>
    </source>
</evidence>
<keyword evidence="1 3" id="KW-0547">Nucleotide-binding</keyword>
<feature type="binding site" evidence="3">
    <location>
        <position position="282"/>
    </location>
    <ligand>
        <name>Zn(2+)</name>
        <dbReference type="ChEBI" id="CHEBI:29105"/>
    </ligand>
</feature>
<keyword evidence="3" id="KW-0694">RNA-binding</keyword>
<dbReference type="Proteomes" id="UP000011705">
    <property type="component" value="Chromosome"/>
</dbReference>
<dbReference type="PATRIC" id="fig|999432.5.peg.1439"/>
<comment type="cofactor">
    <cofactor evidence="3">
        <name>Zn(2+)</name>
        <dbReference type="ChEBI" id="CHEBI:29105"/>
    </cofactor>
    <text evidence="3">Binds 1 zinc ion per subunit.</text>
</comment>
<comment type="similarity">
    <text evidence="3">Belongs to the TRAFAC class YlqF/YawG GTPase family. RsgA subfamily.</text>
</comment>
<keyword evidence="2 3" id="KW-0342">GTP-binding</keyword>
<dbReference type="PROSITE" id="PS50936">
    <property type="entry name" value="ENGC_GTPASE"/>
    <property type="match status" value="1"/>
</dbReference>
<evidence type="ECO:0000256" key="3">
    <source>
        <dbReference type="HAMAP-Rule" id="MF_01820"/>
    </source>
</evidence>
<dbReference type="NCBIfam" id="TIGR00157">
    <property type="entry name" value="ribosome small subunit-dependent GTPase A"/>
    <property type="match status" value="1"/>
</dbReference>
<dbReference type="InterPro" id="IPR010914">
    <property type="entry name" value="RsgA_GTPase_dom"/>
</dbReference>
<dbReference type="GO" id="GO:0005525">
    <property type="term" value="F:GTP binding"/>
    <property type="evidence" value="ECO:0007669"/>
    <property type="project" value="UniProtKB-UniRule"/>
</dbReference>
<keyword evidence="3" id="KW-0963">Cytoplasm</keyword>
<dbReference type="EMBL" id="AGDV01000012">
    <property type="protein sequence ID" value="EMB33024.1"/>
    <property type="molecule type" value="Genomic_DNA"/>
</dbReference>
<evidence type="ECO:0000259" key="4">
    <source>
        <dbReference type="PROSITE" id="PS50936"/>
    </source>
</evidence>
<dbReference type="InterPro" id="IPR004881">
    <property type="entry name" value="Ribosome_biogen_GTPase_RsgA"/>
</dbReference>
<dbReference type="InterPro" id="IPR027417">
    <property type="entry name" value="P-loop_NTPase"/>
</dbReference>
<feature type="binding site" evidence="3">
    <location>
        <position position="290"/>
    </location>
    <ligand>
        <name>Zn(2+)</name>
        <dbReference type="ChEBI" id="CHEBI:29105"/>
    </ligand>
</feature>
<dbReference type="HOGENOM" id="CLU_033617_0_1_12"/>
<dbReference type="Gene3D" id="3.40.50.300">
    <property type="entry name" value="P-loop containing nucleotide triphosphate hydrolases"/>
    <property type="match status" value="1"/>
</dbReference>
<dbReference type="PROSITE" id="PS51721">
    <property type="entry name" value="G_CP"/>
    <property type="match status" value="1"/>
</dbReference>
<evidence type="ECO:0000256" key="1">
    <source>
        <dbReference type="ARBA" id="ARBA00022741"/>
    </source>
</evidence>
<protein>
    <recommendedName>
        <fullName evidence="3">Small ribosomal subunit biogenesis GTPase RsgA</fullName>
        <ecNumber evidence="3">3.6.1.-</ecNumber>
    </recommendedName>
</protein>
<dbReference type="GO" id="GO:0019843">
    <property type="term" value="F:rRNA binding"/>
    <property type="evidence" value="ECO:0007669"/>
    <property type="project" value="UniProtKB-KW"/>
</dbReference>
<dbReference type="PANTHER" id="PTHR32120">
    <property type="entry name" value="SMALL RIBOSOMAL SUBUNIT BIOGENESIS GTPASE RSGA"/>
    <property type="match status" value="1"/>
</dbReference>
<dbReference type="GO" id="GO:0046872">
    <property type="term" value="F:metal ion binding"/>
    <property type="evidence" value="ECO:0007669"/>
    <property type="project" value="UniProtKB-KW"/>
</dbReference>
<feature type="domain" description="EngC GTPase" evidence="4">
    <location>
        <begin position="107"/>
        <end position="253"/>
    </location>
</feature>
<keyword evidence="3" id="KW-0690">Ribosome biogenesis</keyword>
<gene>
    <name evidence="3" type="primary">rsgA</name>
    <name evidence="6" type="ORF">HMPREF9726_01385</name>
</gene>
<evidence type="ECO:0000256" key="2">
    <source>
        <dbReference type="ARBA" id="ARBA00023134"/>
    </source>
</evidence>